<dbReference type="SUPFAM" id="SSF49899">
    <property type="entry name" value="Concanavalin A-like lectins/glucanases"/>
    <property type="match status" value="1"/>
</dbReference>
<dbReference type="AlphaFoldDB" id="A0A0M4C2P1"/>
<proteinExistence type="predicted"/>
<sequence>MKLYKYCFALLALTTVTVSGCKNEDINEEHHYDNKLYVSSAPVCDDLLIKPSITEATRELSYRIASPAEQDIQISFDAAPAMTAAYNLIYNDNATALDSYFYNIPTKTATIKAGDISSDNIVIDFKNTNELDKSKRYVLPVTILDASNIDVLESARTAYFIFKGAALINVVANIKEIYFPINWKSSVNSLSTVTIEALVRSEDWVAGRDNALSSVFGIEGKFLVRIGDADRPRDQVQVVAPGGNFPGPNVVPGLPVNEWVHIAIVYDNTTKERIYYKDGVPVYKDEAASGNVSLSSGCYIGRAWDDTRWLPGDISEVRVWSVQRTAEQIATNPYEVDPASEGLVAYWKFNEGAGNVITDQTGHGNDITGSGDPTWVKVEIPKIN</sequence>
<name>A0A0M4C2P1_9BACT</name>
<evidence type="ECO:0000259" key="1">
    <source>
        <dbReference type="Pfam" id="PF08522"/>
    </source>
</evidence>
<dbReference type="EMBL" id="KT336250">
    <property type="protein sequence ID" value="ALB75873.1"/>
    <property type="molecule type" value="Genomic_DNA"/>
</dbReference>
<protein>
    <recommendedName>
        <fullName evidence="1">BT-3987-like N-terminal domain-containing protein</fullName>
    </recommendedName>
</protein>
<feature type="domain" description="BT-3987-like N-terminal" evidence="1">
    <location>
        <begin position="32"/>
        <end position="148"/>
    </location>
</feature>
<dbReference type="InterPro" id="IPR013320">
    <property type="entry name" value="ConA-like_dom_sf"/>
</dbReference>
<accession>A0A0M4C2P1</accession>
<dbReference type="Pfam" id="PF13385">
    <property type="entry name" value="Laminin_G_3"/>
    <property type="match status" value="1"/>
</dbReference>
<dbReference type="PROSITE" id="PS51257">
    <property type="entry name" value="PROKAR_LIPOPROTEIN"/>
    <property type="match status" value="1"/>
</dbReference>
<dbReference type="Gene3D" id="2.60.40.1740">
    <property type="entry name" value="hypothetical protein (bacova_03559)"/>
    <property type="match status" value="1"/>
</dbReference>
<reference evidence="2" key="1">
    <citation type="journal article" date="2015" name="Proc. Natl. Acad. Sci. U.S.A.">
        <title>Functional metagenomic discovery of bacterial effectors in the human microbiome and isolation of commendamide, a GPCR G2A/132 agonist.</title>
        <authorList>
            <person name="Cohen L.J."/>
            <person name="Kang H.S."/>
            <person name="Chu J."/>
            <person name="Huang Y.H."/>
            <person name="Gordon E.A."/>
            <person name="Reddy B.V."/>
            <person name="Ternei M.A."/>
            <person name="Craig J.W."/>
            <person name="Brady S.F."/>
        </authorList>
    </citation>
    <scope>NUCLEOTIDE SEQUENCE</scope>
</reference>
<dbReference type="InterPro" id="IPR013728">
    <property type="entry name" value="BT_3987-like_N"/>
</dbReference>
<evidence type="ECO:0000313" key="2">
    <source>
        <dbReference type="EMBL" id="ALB75873.1"/>
    </source>
</evidence>
<dbReference type="Gene3D" id="2.60.120.200">
    <property type="match status" value="1"/>
</dbReference>
<organism evidence="2">
    <name type="scientific">uncultured bacterium 15m04</name>
    <dbReference type="NCBI Taxonomy" id="1701351"/>
    <lineage>
        <taxon>Bacteria</taxon>
        <taxon>environmental samples</taxon>
    </lineage>
</organism>
<dbReference type="Pfam" id="PF08522">
    <property type="entry name" value="BT_3987-like_N"/>
    <property type="match status" value="1"/>
</dbReference>